<dbReference type="InterPro" id="IPR036188">
    <property type="entry name" value="FAD/NAD-bd_sf"/>
</dbReference>
<dbReference type="InterPro" id="IPR050816">
    <property type="entry name" value="Flavin-dep_Halogenase_NPB"/>
</dbReference>
<dbReference type="PANTHER" id="PTHR43747:SF5">
    <property type="entry name" value="FAD-BINDING DOMAIN-CONTAINING PROTEIN"/>
    <property type="match status" value="1"/>
</dbReference>
<dbReference type="EMBL" id="JACKSJ010000143">
    <property type="protein sequence ID" value="MCV7171571.1"/>
    <property type="molecule type" value="Genomic_DNA"/>
</dbReference>
<name>A0A9X3BWD2_9MYCO</name>
<dbReference type="Proteomes" id="UP001140293">
    <property type="component" value="Unassembled WGS sequence"/>
</dbReference>
<evidence type="ECO:0000256" key="1">
    <source>
        <dbReference type="ARBA" id="ARBA00023002"/>
    </source>
</evidence>
<evidence type="ECO:0000256" key="2">
    <source>
        <dbReference type="ARBA" id="ARBA00038396"/>
    </source>
</evidence>
<sequence length="429" mass="46207">MRIFDVVIVGARCAGSPLAVTLARRGFTVCVVDKARFPSETPSTHVIQPCGTAVLERIGALDAVLAAGAVPIDRFTLVNEDVRVDGRLDPAVFPRPGLCVRRLTLDALLVDSAVAAGADVRTGVKMTGVLTEGERTVGVETDRGHIRAHLVVGADGRQSGVAANVGAQEYLTTPPGRMPAWAYFEGVARREGRLRLARLGERGYLACPTDAGLYMVTIATGAAGRANRDAAFDDGITGWPELAELLTGAQRVGPIRVMTKWHGYFRQTAGPGWVLVGDAGHFKDFTPAQGIADALRQAERLADVLPADLADGRAVDEATRRWWRWRDRDAHPMYWFATDMGAPGPPTPLVTEMLRDIAGDPVATQTLLRVLNHEVSPQRLMTPRRLSGAATRALRRRPAATGAEMATTLTDRLRRAHRSRRTPPGMAGG</sequence>
<protein>
    <submittedName>
        <fullName evidence="4">NAD(P)/FAD-dependent oxidoreductase</fullName>
    </submittedName>
</protein>
<feature type="domain" description="FAD-binding" evidence="3">
    <location>
        <begin position="5"/>
        <end position="309"/>
    </location>
</feature>
<dbReference type="PRINTS" id="PR00420">
    <property type="entry name" value="RNGMNOXGNASE"/>
</dbReference>
<keyword evidence="5" id="KW-1185">Reference proteome</keyword>
<dbReference type="SUPFAM" id="SSF51905">
    <property type="entry name" value="FAD/NAD(P)-binding domain"/>
    <property type="match status" value="1"/>
</dbReference>
<organism evidence="4 5">
    <name type="scientific">[Mycobacterium] manitobense</name>
    <dbReference type="NCBI Taxonomy" id="190147"/>
    <lineage>
        <taxon>Bacteria</taxon>
        <taxon>Bacillati</taxon>
        <taxon>Actinomycetota</taxon>
        <taxon>Actinomycetes</taxon>
        <taxon>Mycobacteriales</taxon>
        <taxon>Mycobacteriaceae</taxon>
        <taxon>Mycolicibacterium</taxon>
    </lineage>
</organism>
<evidence type="ECO:0000259" key="3">
    <source>
        <dbReference type="Pfam" id="PF01494"/>
    </source>
</evidence>
<dbReference type="AlphaFoldDB" id="A0A9X3BWD2"/>
<dbReference type="RefSeq" id="WP_264013756.1">
    <property type="nucleotide sequence ID" value="NZ_JACKSJ010000143.1"/>
</dbReference>
<proteinExistence type="inferred from homology"/>
<dbReference type="GO" id="GO:0016491">
    <property type="term" value="F:oxidoreductase activity"/>
    <property type="evidence" value="ECO:0007669"/>
    <property type="project" value="UniProtKB-KW"/>
</dbReference>
<dbReference type="GO" id="GO:0071949">
    <property type="term" value="F:FAD binding"/>
    <property type="evidence" value="ECO:0007669"/>
    <property type="project" value="InterPro"/>
</dbReference>
<keyword evidence="1" id="KW-0560">Oxidoreductase</keyword>
<dbReference type="PANTHER" id="PTHR43747">
    <property type="entry name" value="FAD-BINDING PROTEIN"/>
    <property type="match status" value="1"/>
</dbReference>
<dbReference type="InterPro" id="IPR002938">
    <property type="entry name" value="FAD-bd"/>
</dbReference>
<evidence type="ECO:0000313" key="4">
    <source>
        <dbReference type="EMBL" id="MCV7171571.1"/>
    </source>
</evidence>
<evidence type="ECO:0000313" key="5">
    <source>
        <dbReference type="Proteomes" id="UP001140293"/>
    </source>
</evidence>
<accession>A0A9X3BWD2</accession>
<gene>
    <name evidence="4" type="ORF">H7I41_16780</name>
</gene>
<dbReference type="Gene3D" id="3.50.50.60">
    <property type="entry name" value="FAD/NAD(P)-binding domain"/>
    <property type="match status" value="1"/>
</dbReference>
<comment type="caution">
    <text evidence="4">The sequence shown here is derived from an EMBL/GenBank/DDBJ whole genome shotgun (WGS) entry which is preliminary data.</text>
</comment>
<dbReference type="Pfam" id="PF01494">
    <property type="entry name" value="FAD_binding_3"/>
    <property type="match status" value="1"/>
</dbReference>
<reference evidence="4" key="2">
    <citation type="journal article" date="2022" name="BMC Genomics">
        <title>Comparative genome analysis of mycobacteria focusing on tRNA and non-coding RNA.</title>
        <authorList>
            <person name="Behra P.R.K."/>
            <person name="Pettersson B.M.F."/>
            <person name="Ramesh M."/>
            <person name="Das S."/>
            <person name="Dasgupta S."/>
            <person name="Kirsebom L.A."/>
        </authorList>
    </citation>
    <scope>NUCLEOTIDE SEQUENCE</scope>
    <source>
        <strain evidence="4">DSM 44615</strain>
    </source>
</reference>
<comment type="similarity">
    <text evidence="2">Belongs to the flavin-dependent halogenase family. Bacterial tryptophan halogenase subfamily.</text>
</comment>
<reference evidence="4" key="1">
    <citation type="submission" date="2020-07" db="EMBL/GenBank/DDBJ databases">
        <authorList>
            <person name="Pettersson B.M.F."/>
            <person name="Behra P.R.K."/>
            <person name="Ramesh M."/>
            <person name="Das S."/>
            <person name="Dasgupta S."/>
            <person name="Kirsebom L.A."/>
        </authorList>
    </citation>
    <scope>NUCLEOTIDE SEQUENCE</scope>
    <source>
        <strain evidence="4">DSM 44615</strain>
    </source>
</reference>